<proteinExistence type="predicted"/>
<name>A0ABN7WCD4_GIGMA</name>
<evidence type="ECO:0000313" key="2">
    <source>
        <dbReference type="EMBL" id="CAG8827068.1"/>
    </source>
</evidence>
<comment type="caution">
    <text evidence="2">The sequence shown here is derived from an EMBL/GenBank/DDBJ whole genome shotgun (WGS) entry which is preliminary data.</text>
</comment>
<protein>
    <submittedName>
        <fullName evidence="2">20993_t:CDS:1</fullName>
    </submittedName>
</protein>
<keyword evidence="3" id="KW-1185">Reference proteome</keyword>
<organism evidence="2 3">
    <name type="scientific">Gigaspora margarita</name>
    <dbReference type="NCBI Taxonomy" id="4874"/>
    <lineage>
        <taxon>Eukaryota</taxon>
        <taxon>Fungi</taxon>
        <taxon>Fungi incertae sedis</taxon>
        <taxon>Mucoromycota</taxon>
        <taxon>Glomeromycotina</taxon>
        <taxon>Glomeromycetes</taxon>
        <taxon>Diversisporales</taxon>
        <taxon>Gigasporaceae</taxon>
        <taxon>Gigaspora</taxon>
    </lineage>
</organism>
<sequence>MQINKELEYIKRETEHEIPIVSAISWYTKNKTKLEQQINELRKALHKAKKVENQKEKRDQIQSHVIRRRDKFTDNTKGMIKSVLKHKVAPTNTNQPAIPIWQDWTAEYNPSDQVNS</sequence>
<keyword evidence="1" id="KW-0175">Coiled coil</keyword>
<dbReference type="Proteomes" id="UP000789901">
    <property type="component" value="Unassembled WGS sequence"/>
</dbReference>
<feature type="non-terminal residue" evidence="2">
    <location>
        <position position="116"/>
    </location>
</feature>
<accession>A0ABN7WCD4</accession>
<evidence type="ECO:0000313" key="3">
    <source>
        <dbReference type="Proteomes" id="UP000789901"/>
    </source>
</evidence>
<dbReference type="EMBL" id="CAJVQB010039154">
    <property type="protein sequence ID" value="CAG8827068.1"/>
    <property type="molecule type" value="Genomic_DNA"/>
</dbReference>
<evidence type="ECO:0000256" key="1">
    <source>
        <dbReference type="SAM" id="Coils"/>
    </source>
</evidence>
<reference evidence="2 3" key="1">
    <citation type="submission" date="2021-06" db="EMBL/GenBank/DDBJ databases">
        <authorList>
            <person name="Kallberg Y."/>
            <person name="Tangrot J."/>
            <person name="Rosling A."/>
        </authorList>
    </citation>
    <scope>NUCLEOTIDE SEQUENCE [LARGE SCALE GENOMIC DNA]</scope>
    <source>
        <strain evidence="2 3">120-4 pot B 10/14</strain>
    </source>
</reference>
<gene>
    <name evidence="2" type="ORF">GMARGA_LOCUS29298</name>
</gene>
<feature type="coiled-coil region" evidence="1">
    <location>
        <begin position="24"/>
        <end position="58"/>
    </location>
</feature>